<dbReference type="PANTHER" id="PTHR21624:SF1">
    <property type="entry name" value="ALKYLGLYCEROL MONOOXYGENASE"/>
    <property type="match status" value="1"/>
</dbReference>
<dbReference type="PANTHER" id="PTHR21624">
    <property type="entry name" value="STEROL DESATURASE-RELATED PROTEIN"/>
    <property type="match status" value="1"/>
</dbReference>
<name>A0AA96K1Q2_9BACT</name>
<keyword evidence="5" id="KW-0443">Lipid metabolism</keyword>
<keyword evidence="2" id="KW-0812">Transmembrane</keyword>
<sequence length="232" mass="27408">MFAVFKRWVFLPAFLVYAALYKDFYEILFPPETWNLAREWPLGVQLVVGYLAGDFMVFATHVMMHKVKPLWYFHAVHHSQKNINPLTTHRTHFIEDFIEDGIQFLPLAILGVGYSTWVAVRGFNWLWSHLIHSNIHWNFGPIGRVVVSPQYHRIHHSVDPEYYDCNFSARLVIWDQMFGTWCPRNDLYPSTGIPDPDYPKETSAHPLALFRQVVRQYVYPFRKLVAAYRTAY</sequence>
<evidence type="ECO:0000256" key="1">
    <source>
        <dbReference type="ARBA" id="ARBA00004127"/>
    </source>
</evidence>
<proteinExistence type="predicted"/>
<keyword evidence="6" id="KW-0472">Membrane</keyword>
<reference evidence="8 9" key="1">
    <citation type="submission" date="2023-01" db="EMBL/GenBank/DDBJ databases">
        <title>Cultivation and genomic characterization of new, ubiquitous marine nitrite-oxidizing bacteria from the Nitrospirales.</title>
        <authorList>
            <person name="Mueller A.J."/>
            <person name="Daebeler A."/>
            <person name="Herbold C.W."/>
            <person name="Kirkegaard R.H."/>
            <person name="Daims H."/>
        </authorList>
    </citation>
    <scope>NUCLEOTIDE SEQUENCE [LARGE SCALE GENOMIC DNA]</scope>
    <source>
        <strain evidence="8 9">DK</strain>
    </source>
</reference>
<accession>A0AA96K1Q2</accession>
<dbReference type="GO" id="GO:0012505">
    <property type="term" value="C:endomembrane system"/>
    <property type="evidence" value="ECO:0007669"/>
    <property type="project" value="UniProtKB-SubCell"/>
</dbReference>
<keyword evidence="4" id="KW-0560">Oxidoreductase</keyword>
<dbReference type="Proteomes" id="UP001302494">
    <property type="component" value="Chromosome"/>
</dbReference>
<evidence type="ECO:0000256" key="2">
    <source>
        <dbReference type="ARBA" id="ARBA00022692"/>
    </source>
</evidence>
<dbReference type="GO" id="GO:0016020">
    <property type="term" value="C:membrane"/>
    <property type="evidence" value="ECO:0007669"/>
    <property type="project" value="GOC"/>
</dbReference>
<evidence type="ECO:0000313" key="8">
    <source>
        <dbReference type="EMBL" id="WNM60899.1"/>
    </source>
</evidence>
<evidence type="ECO:0000259" key="7">
    <source>
        <dbReference type="Pfam" id="PF04116"/>
    </source>
</evidence>
<dbReference type="EMBL" id="CP116968">
    <property type="protein sequence ID" value="WNM60899.1"/>
    <property type="molecule type" value="Genomic_DNA"/>
</dbReference>
<dbReference type="InterPro" id="IPR051689">
    <property type="entry name" value="Sterol_desaturase/TMEM195"/>
</dbReference>
<dbReference type="InterPro" id="IPR006694">
    <property type="entry name" value="Fatty_acid_hydroxylase"/>
</dbReference>
<dbReference type="KEGG" id="nneo:PQG83_14180"/>
<dbReference type="GO" id="GO:0008610">
    <property type="term" value="P:lipid biosynthetic process"/>
    <property type="evidence" value="ECO:0007669"/>
    <property type="project" value="InterPro"/>
</dbReference>
<dbReference type="GO" id="GO:0005506">
    <property type="term" value="F:iron ion binding"/>
    <property type="evidence" value="ECO:0007669"/>
    <property type="project" value="InterPro"/>
</dbReference>
<dbReference type="RefSeq" id="WP_312742292.1">
    <property type="nucleotide sequence ID" value="NZ_CP116968.1"/>
</dbReference>
<evidence type="ECO:0000313" key="9">
    <source>
        <dbReference type="Proteomes" id="UP001302494"/>
    </source>
</evidence>
<protein>
    <submittedName>
        <fullName evidence="8">Sterol desaturase family protein</fullName>
    </submittedName>
</protein>
<evidence type="ECO:0000256" key="4">
    <source>
        <dbReference type="ARBA" id="ARBA00023002"/>
    </source>
</evidence>
<dbReference type="GO" id="GO:0050479">
    <property type="term" value="F:glyceryl-ether monooxygenase activity"/>
    <property type="evidence" value="ECO:0007669"/>
    <property type="project" value="TreeGrafter"/>
</dbReference>
<comment type="subcellular location">
    <subcellularLocation>
        <location evidence="1">Endomembrane system</location>
        <topology evidence="1">Multi-pass membrane protein</topology>
    </subcellularLocation>
</comment>
<keyword evidence="3" id="KW-1133">Transmembrane helix</keyword>
<evidence type="ECO:0000256" key="3">
    <source>
        <dbReference type="ARBA" id="ARBA00022989"/>
    </source>
</evidence>
<evidence type="ECO:0000256" key="5">
    <source>
        <dbReference type="ARBA" id="ARBA00023098"/>
    </source>
</evidence>
<dbReference type="GO" id="GO:0006643">
    <property type="term" value="P:membrane lipid metabolic process"/>
    <property type="evidence" value="ECO:0007669"/>
    <property type="project" value="TreeGrafter"/>
</dbReference>
<evidence type="ECO:0000256" key="6">
    <source>
        <dbReference type="ARBA" id="ARBA00023136"/>
    </source>
</evidence>
<dbReference type="Pfam" id="PF04116">
    <property type="entry name" value="FA_hydroxylase"/>
    <property type="match status" value="1"/>
</dbReference>
<organism evidence="8 9">
    <name type="scientific">Candidatus Nitrospira neomarina</name>
    <dbReference type="NCBI Taxonomy" id="3020899"/>
    <lineage>
        <taxon>Bacteria</taxon>
        <taxon>Pseudomonadati</taxon>
        <taxon>Nitrospirota</taxon>
        <taxon>Nitrospiria</taxon>
        <taxon>Nitrospirales</taxon>
        <taxon>Nitrospiraceae</taxon>
        <taxon>Nitrospira</taxon>
    </lineage>
</organism>
<keyword evidence="9" id="KW-1185">Reference proteome</keyword>
<gene>
    <name evidence="8" type="ORF">PQG83_14180</name>
</gene>
<dbReference type="AlphaFoldDB" id="A0AA96K1Q2"/>
<feature type="domain" description="Fatty acid hydroxylase" evidence="7">
    <location>
        <begin position="47"/>
        <end position="180"/>
    </location>
</feature>